<gene>
    <name evidence="1" type="ORF">CLV25_11639</name>
</gene>
<protein>
    <submittedName>
        <fullName evidence="1">Uncharacterized protein</fullName>
    </submittedName>
</protein>
<evidence type="ECO:0000313" key="1">
    <source>
        <dbReference type="EMBL" id="TCN63061.1"/>
    </source>
</evidence>
<dbReference type="OrthoDB" id="9845788at2"/>
<dbReference type="AlphaFoldDB" id="A0A4R2E5G8"/>
<proteinExistence type="predicted"/>
<organism evidence="1 2">
    <name type="scientific">Acetobacteroides hydrogenigenes</name>
    <dbReference type="NCBI Taxonomy" id="979970"/>
    <lineage>
        <taxon>Bacteria</taxon>
        <taxon>Pseudomonadati</taxon>
        <taxon>Bacteroidota</taxon>
        <taxon>Bacteroidia</taxon>
        <taxon>Bacteroidales</taxon>
        <taxon>Rikenellaceae</taxon>
        <taxon>Acetobacteroides</taxon>
    </lineage>
</organism>
<dbReference type="EMBL" id="SLWB01000016">
    <property type="protein sequence ID" value="TCN63061.1"/>
    <property type="molecule type" value="Genomic_DNA"/>
</dbReference>
<evidence type="ECO:0000313" key="2">
    <source>
        <dbReference type="Proteomes" id="UP000294830"/>
    </source>
</evidence>
<sequence>MFQQYSAKVDRFGSAYALLEATEKDKKVTIEYYLIFKDGETPSIKGGVLEVEAVLDQTLETYVNEHVEESLPYMILRYLVDNHQPSELENLPEVVFAEDANAIATIKANFPDYASMIIQKSTSKAIKEALA</sequence>
<keyword evidence="2" id="KW-1185">Reference proteome</keyword>
<dbReference type="Proteomes" id="UP000294830">
    <property type="component" value="Unassembled WGS sequence"/>
</dbReference>
<dbReference type="RefSeq" id="WP_131840228.1">
    <property type="nucleotide sequence ID" value="NZ_SLWB01000016.1"/>
</dbReference>
<comment type="caution">
    <text evidence="1">The sequence shown here is derived from an EMBL/GenBank/DDBJ whole genome shotgun (WGS) entry which is preliminary data.</text>
</comment>
<accession>A0A4R2E5G8</accession>
<reference evidence="1 2" key="1">
    <citation type="submission" date="2019-03" db="EMBL/GenBank/DDBJ databases">
        <title>Genomic Encyclopedia of Archaeal and Bacterial Type Strains, Phase II (KMG-II): from individual species to whole genera.</title>
        <authorList>
            <person name="Goeker M."/>
        </authorList>
    </citation>
    <scope>NUCLEOTIDE SEQUENCE [LARGE SCALE GENOMIC DNA]</scope>
    <source>
        <strain evidence="1 2">RL-C</strain>
    </source>
</reference>
<name>A0A4R2E5G8_9BACT</name>